<dbReference type="PANTHER" id="PTHR30589">
    <property type="entry name" value="PROLIPOPROTEIN DIACYLGLYCERYL TRANSFERASE"/>
    <property type="match status" value="1"/>
</dbReference>
<evidence type="ECO:0000256" key="1">
    <source>
        <dbReference type="ARBA" id="ARBA00007150"/>
    </source>
</evidence>
<comment type="catalytic activity">
    <reaction evidence="7">
        <text>L-cysteinyl-[prolipoprotein] + a 1,2-diacyl-sn-glycero-3-phospho-(1'-sn-glycerol) = an S-1,2-diacyl-sn-glyceryl-L-cysteinyl-[prolipoprotein] + sn-glycerol 1-phosphate + H(+)</text>
        <dbReference type="Rhea" id="RHEA:56712"/>
        <dbReference type="Rhea" id="RHEA-COMP:14679"/>
        <dbReference type="Rhea" id="RHEA-COMP:14680"/>
        <dbReference type="ChEBI" id="CHEBI:15378"/>
        <dbReference type="ChEBI" id="CHEBI:29950"/>
        <dbReference type="ChEBI" id="CHEBI:57685"/>
        <dbReference type="ChEBI" id="CHEBI:64716"/>
        <dbReference type="ChEBI" id="CHEBI:140658"/>
        <dbReference type="EC" id="2.5.1.145"/>
    </reaction>
</comment>
<dbReference type="PANTHER" id="PTHR30589:SF0">
    <property type="entry name" value="PHOSPHATIDYLGLYCEROL--PROLIPOPROTEIN DIACYLGLYCERYL TRANSFERASE"/>
    <property type="match status" value="1"/>
</dbReference>
<dbReference type="Proteomes" id="UP000027182">
    <property type="component" value="Chromosome"/>
</dbReference>
<dbReference type="InterPro" id="IPR001640">
    <property type="entry name" value="Lgt"/>
</dbReference>
<keyword evidence="8" id="KW-0328">Glycosyltransferase</keyword>
<feature type="transmembrane region" description="Helical" evidence="7">
    <location>
        <begin position="109"/>
        <end position="133"/>
    </location>
</feature>
<gene>
    <name evidence="7" type="primary">lgt</name>
    <name evidence="8" type="ORF">K668_00470</name>
</gene>
<feature type="binding site" evidence="7">
    <location>
        <position position="159"/>
    </location>
    <ligand>
        <name>a 1,2-diacyl-sn-glycero-3-phospho-(1'-sn-glycerol)</name>
        <dbReference type="ChEBI" id="CHEBI:64716"/>
    </ligand>
</feature>
<evidence type="ECO:0000256" key="3">
    <source>
        <dbReference type="ARBA" id="ARBA00022679"/>
    </source>
</evidence>
<dbReference type="HOGENOM" id="CLU_013386_0_2_14"/>
<keyword evidence="8" id="KW-0449">Lipoprotein</keyword>
<evidence type="ECO:0000256" key="2">
    <source>
        <dbReference type="ARBA" id="ARBA00022475"/>
    </source>
</evidence>
<organism evidence="8 9">
    <name type="scientific">Mycoplasmopsis bovis CQ-W70</name>
    <dbReference type="NCBI Taxonomy" id="1316930"/>
    <lineage>
        <taxon>Bacteria</taxon>
        <taxon>Bacillati</taxon>
        <taxon>Mycoplasmatota</taxon>
        <taxon>Mycoplasmoidales</taxon>
        <taxon>Metamycoplasmataceae</taxon>
        <taxon>Mycoplasmopsis</taxon>
    </lineage>
</organism>
<dbReference type="Pfam" id="PF01790">
    <property type="entry name" value="LGT"/>
    <property type="match status" value="1"/>
</dbReference>
<evidence type="ECO:0000256" key="4">
    <source>
        <dbReference type="ARBA" id="ARBA00022692"/>
    </source>
</evidence>
<accession>A0A059Y7Q3</accession>
<dbReference type="HAMAP" id="MF_01147">
    <property type="entry name" value="Lgt"/>
    <property type="match status" value="1"/>
</dbReference>
<dbReference type="PATRIC" id="fig|1316930.3.peg.98"/>
<name>A0A059Y7Q3_MYCBV</name>
<keyword evidence="2 7" id="KW-1003">Cell membrane</keyword>
<keyword evidence="3 7" id="KW-0808">Transferase</keyword>
<keyword evidence="4 7" id="KW-0812">Transmembrane</keyword>
<comment type="function">
    <text evidence="7">Catalyzes the transfer of the diacylglyceryl group from phosphatidylglycerol to the sulfhydryl group of the N-terminal cysteine of a prolipoprotein, the first step in the formation of mature lipoproteins.</text>
</comment>
<dbReference type="GO" id="GO:0005886">
    <property type="term" value="C:plasma membrane"/>
    <property type="evidence" value="ECO:0007669"/>
    <property type="project" value="UniProtKB-SubCell"/>
</dbReference>
<dbReference type="PROSITE" id="PS01311">
    <property type="entry name" value="LGT"/>
    <property type="match status" value="1"/>
</dbReference>
<keyword evidence="6 7" id="KW-0472">Membrane</keyword>
<proteinExistence type="inferred from homology"/>
<comment type="similarity">
    <text evidence="1 7">Belongs to the Lgt family.</text>
</comment>
<evidence type="ECO:0000256" key="7">
    <source>
        <dbReference type="HAMAP-Rule" id="MF_01147"/>
    </source>
</evidence>
<dbReference type="GO" id="GO:0008961">
    <property type="term" value="F:phosphatidylglycerol-prolipoprotein diacylglyceryl transferase activity"/>
    <property type="evidence" value="ECO:0007669"/>
    <property type="project" value="UniProtKB-UniRule"/>
</dbReference>
<keyword evidence="5 7" id="KW-1133">Transmembrane helix</keyword>
<dbReference type="EC" id="2.5.1.145" evidence="7"/>
<dbReference type="EMBL" id="CP005933">
    <property type="protein sequence ID" value="AIA33686.1"/>
    <property type="molecule type" value="Genomic_DNA"/>
</dbReference>
<dbReference type="UniPathway" id="UPA00664"/>
<dbReference type="GO" id="GO:0042158">
    <property type="term" value="P:lipoprotein biosynthetic process"/>
    <property type="evidence" value="ECO:0007669"/>
    <property type="project" value="UniProtKB-UniRule"/>
</dbReference>
<feature type="transmembrane region" description="Helical" evidence="7">
    <location>
        <begin position="68"/>
        <end position="89"/>
    </location>
</feature>
<comment type="subcellular location">
    <subcellularLocation>
        <location evidence="7">Cell membrane</location>
        <topology evidence="7">Multi-pass membrane protein</topology>
    </subcellularLocation>
</comment>
<evidence type="ECO:0000256" key="6">
    <source>
        <dbReference type="ARBA" id="ARBA00023136"/>
    </source>
</evidence>
<feature type="transmembrane region" description="Helical" evidence="7">
    <location>
        <begin position="204"/>
        <end position="223"/>
    </location>
</feature>
<comment type="pathway">
    <text evidence="7">Protein modification; lipoprotein biosynthesis (diacylglyceryl transfer).</text>
</comment>
<dbReference type="NCBIfam" id="TIGR00544">
    <property type="entry name" value="lgt"/>
    <property type="match status" value="1"/>
</dbReference>
<feature type="transmembrane region" description="Helical" evidence="7">
    <location>
        <begin position="229"/>
        <end position="247"/>
    </location>
</feature>
<dbReference type="KEGG" id="mbq:K668_00470"/>
<evidence type="ECO:0000313" key="9">
    <source>
        <dbReference type="Proteomes" id="UP000027182"/>
    </source>
</evidence>
<sequence>MNNANKIGDWHVYPGVWTPEAGKIANEASVLFRIGTLPIHTYSLTMMLGMIAAILTIIIFWRRAKYEWEILLTLIFLTIPMAILGARIWNEVDQAINNPNYNWRNWYKVWEGGLSIQGGVVLAVIVDLTYVYFKRDKIDIRKACDIIIPTILIGQVIGRWGNYANHEVYGRIDYSGASSLIFGKAFAENMFLKDENGTGYRYPLFLYESIINLFAYIILVWVINQMSLLKPGATAPLYFVWYGLVRIAMEPLRDYRQAIYVGAAYAFAVLGGIAFIFFQFFNPTHYVREWKRGRFIYQYAHPEEYIAWIEKTRFKTKKSKPITKVVS</sequence>
<feature type="transmembrane region" description="Helical" evidence="7">
    <location>
        <begin position="39"/>
        <end position="61"/>
    </location>
</feature>
<dbReference type="RefSeq" id="WP_013954556.1">
    <property type="nucleotide sequence ID" value="NZ_CP005933.1"/>
</dbReference>
<evidence type="ECO:0000313" key="8">
    <source>
        <dbReference type="EMBL" id="AIA33686.1"/>
    </source>
</evidence>
<dbReference type="AlphaFoldDB" id="A0A059Y7Q3"/>
<feature type="transmembrane region" description="Helical" evidence="7">
    <location>
        <begin position="259"/>
        <end position="281"/>
    </location>
</feature>
<evidence type="ECO:0000256" key="5">
    <source>
        <dbReference type="ARBA" id="ARBA00022989"/>
    </source>
</evidence>
<protein>
    <recommendedName>
        <fullName evidence="7">Phosphatidylglycerol--prolipoprotein diacylglyceryl transferase</fullName>
        <ecNumber evidence="7">2.5.1.145</ecNumber>
    </recommendedName>
</protein>
<reference evidence="8 9" key="1">
    <citation type="submission" date="2013-04" db="EMBL/GenBank/DDBJ databases">
        <authorList>
            <person name="Lin L."/>
            <person name="Zeng Z."/>
            <person name="Xie J."/>
            <person name="Luo L."/>
            <person name="Yang Z."/>
            <person name="Liang W."/>
            <person name="Lin H."/>
            <person name="Dong C."/>
            <person name="Sun Y."/>
        </authorList>
    </citation>
    <scope>NUCLEOTIDE SEQUENCE [LARGE SCALE GENOMIC DNA]</scope>
    <source>
        <strain evidence="8 9">CQ-W70</strain>
    </source>
</reference>